<dbReference type="SMART" id="SM00160">
    <property type="entry name" value="RanBD"/>
    <property type="match status" value="1"/>
</dbReference>
<feature type="compositionally biased region" description="Low complexity" evidence="1">
    <location>
        <begin position="635"/>
        <end position="672"/>
    </location>
</feature>
<dbReference type="PANTHER" id="PTHR38697:SF1">
    <property type="entry name" value="NUCLEAR PORE COMPLEX PROTEIN SIMILAR TO S. CEREVISIAE NUP2 (EUROFUNG)"/>
    <property type="match status" value="1"/>
</dbReference>
<feature type="compositionally biased region" description="Low complexity" evidence="1">
    <location>
        <begin position="127"/>
        <end position="136"/>
    </location>
</feature>
<dbReference type="Proteomes" id="UP001303473">
    <property type="component" value="Unassembled WGS sequence"/>
</dbReference>
<feature type="compositionally biased region" description="Polar residues" evidence="1">
    <location>
        <begin position="420"/>
        <end position="439"/>
    </location>
</feature>
<feature type="region of interest" description="Disordered" evidence="1">
    <location>
        <begin position="1049"/>
        <end position="1199"/>
    </location>
</feature>
<feature type="compositionally biased region" description="Polar residues" evidence="1">
    <location>
        <begin position="958"/>
        <end position="972"/>
    </location>
</feature>
<feature type="compositionally biased region" description="Low complexity" evidence="1">
    <location>
        <begin position="552"/>
        <end position="567"/>
    </location>
</feature>
<feature type="domain" description="RanBD1" evidence="2">
    <location>
        <begin position="1183"/>
        <end position="1331"/>
    </location>
</feature>
<feature type="compositionally biased region" description="Low complexity" evidence="1">
    <location>
        <begin position="905"/>
        <end position="940"/>
    </location>
</feature>
<proteinExistence type="predicted"/>
<dbReference type="SUPFAM" id="SSF50729">
    <property type="entry name" value="PH domain-like"/>
    <property type="match status" value="1"/>
</dbReference>
<organism evidence="3 4">
    <name type="scientific">Diplogelasinospora grovesii</name>
    <dbReference type="NCBI Taxonomy" id="303347"/>
    <lineage>
        <taxon>Eukaryota</taxon>
        <taxon>Fungi</taxon>
        <taxon>Dikarya</taxon>
        <taxon>Ascomycota</taxon>
        <taxon>Pezizomycotina</taxon>
        <taxon>Sordariomycetes</taxon>
        <taxon>Sordariomycetidae</taxon>
        <taxon>Sordariales</taxon>
        <taxon>Diplogelasinosporaceae</taxon>
        <taxon>Diplogelasinospora</taxon>
    </lineage>
</organism>
<feature type="compositionally biased region" description="Polar residues" evidence="1">
    <location>
        <begin position="1110"/>
        <end position="1129"/>
    </location>
</feature>
<feature type="compositionally biased region" description="Polar residues" evidence="1">
    <location>
        <begin position="137"/>
        <end position="152"/>
    </location>
</feature>
<keyword evidence="4" id="KW-1185">Reference proteome</keyword>
<dbReference type="InterPro" id="IPR011993">
    <property type="entry name" value="PH-like_dom_sf"/>
</dbReference>
<protein>
    <submittedName>
        <fullName evidence="3">Nucleoporin nup61</fullName>
    </submittedName>
</protein>
<name>A0AAN6S9G1_9PEZI</name>
<reference evidence="4" key="1">
    <citation type="journal article" date="2023" name="Mol. Phylogenet. Evol.">
        <title>Genome-scale phylogeny and comparative genomics of the fungal order Sordariales.</title>
        <authorList>
            <person name="Hensen N."/>
            <person name="Bonometti L."/>
            <person name="Westerberg I."/>
            <person name="Brannstrom I.O."/>
            <person name="Guillou S."/>
            <person name="Cros-Aarteil S."/>
            <person name="Calhoun S."/>
            <person name="Haridas S."/>
            <person name="Kuo A."/>
            <person name="Mondo S."/>
            <person name="Pangilinan J."/>
            <person name="Riley R."/>
            <person name="LaButti K."/>
            <person name="Andreopoulos B."/>
            <person name="Lipzen A."/>
            <person name="Chen C."/>
            <person name="Yan M."/>
            <person name="Daum C."/>
            <person name="Ng V."/>
            <person name="Clum A."/>
            <person name="Steindorff A."/>
            <person name="Ohm R.A."/>
            <person name="Martin F."/>
            <person name="Silar P."/>
            <person name="Natvig D.O."/>
            <person name="Lalanne C."/>
            <person name="Gautier V."/>
            <person name="Ament-Velasquez S.L."/>
            <person name="Kruys A."/>
            <person name="Hutchinson M.I."/>
            <person name="Powell A.J."/>
            <person name="Barry K."/>
            <person name="Miller A.N."/>
            <person name="Grigoriev I.V."/>
            <person name="Debuchy R."/>
            <person name="Gladieux P."/>
            <person name="Hiltunen Thoren M."/>
            <person name="Johannesson H."/>
        </authorList>
    </citation>
    <scope>NUCLEOTIDE SEQUENCE [LARGE SCALE GENOMIC DNA]</scope>
    <source>
        <strain evidence="4">CBS 340.73</strain>
    </source>
</reference>
<feature type="compositionally biased region" description="Low complexity" evidence="1">
    <location>
        <begin position="783"/>
        <end position="799"/>
    </location>
</feature>
<feature type="compositionally biased region" description="Low complexity" evidence="1">
    <location>
        <begin position="716"/>
        <end position="737"/>
    </location>
</feature>
<feature type="region of interest" description="Disordered" evidence="1">
    <location>
        <begin position="94"/>
        <end position="152"/>
    </location>
</feature>
<feature type="region of interest" description="Disordered" evidence="1">
    <location>
        <begin position="332"/>
        <end position="770"/>
    </location>
</feature>
<feature type="compositionally biased region" description="Low complexity" evidence="1">
    <location>
        <begin position="440"/>
        <end position="461"/>
    </location>
</feature>
<sequence>MDQSQKKSGIFGLSGLLRNSIGLGQWATSPTKAESSPRKTEAVEPTPIPRITYNGASVESPVKRASESQLAARKIINRPQGPSSKLAQNLDATDFTKLSPSTSKSQSFSGMATSTPRRMPGDNPNKASSFSSSTASYTPLNNPRTTNFTGAATTPRNLFRSSAALYQKPGLPTFSPRVRANTATQSFPPNTPGRTSRGSTADANGRGLSQTMSTELFQMRIPSPPRHLTGEALAKEMPENHNKAGSIYADEFLAHYCPPDFDEQQRRQFFCILDLRRLKYAADEVFTKRDWKINILNFAKEYEKSRSLIMLRYGLYEFKTVRASETVKKEWKQKHGIVDSEDEATPASSQKTVGGGSKRKAEEELTPADTTLTASSTNLMNKRSRAEATPVPATKTKRKADLMDEPDENQPAKLPKSAAPTPQKTPSATKSMFESIANNTQSSTTPKSSSLFSSTTGSKLSNGTQSRSIFESASKAPATTVNPFGHLSDTSKGSGNDDADAESGDETSSEVGEEIESDAQGARQSKEPSLAASVGVSTPQFGLFGTTEKTNGGSSASSDAGSTASRSIFDRITRGSDGQPVRQLSAQPETKASLFSTSFDKDRPASPAIAPAPAKEQAPIPTNNTWSTSTPIKFSSTGATGSSLTGFPAPAAIGFGAAKKTEAPAATPAETPKAAETEPKKAEAAAAPSQEPPKAPAASSALNFLPPTTDASKPVTFSMFTSTSGSSTTAAPTTGTPLFASSVFGQPKKTEEAKDVAKDAAKDGAKDSTTAAPAAFSSLFAAKPAASTPAPAADAPKPSVFQSSTLFGKQEQTETPKASQPAASSLFGKPTTSESQTPAAPASSLFASTAAKPTTNNLFGGSTFGASSTPAPKRAAEGDEPAAKKPAFGSSDTKPGASLFGFGSSTPAGEAAKPAASTSASFTFGSTSTPTSSTTQETKPLFGSSSASQETKPLFGSTPAQADATKSTNIFGSSATTSTPASTAPIFSFGSAQLPATTSQPATTPAVAPAAAPLFGGAGSSFTFSAAGSDASKINNPFSFGGSTSAPSSFNFGSGGTNESGSQSTSTPFAFGNSNATPAPTISFGGASGNSTPAATTGSMFSFGGVSSSQPNGTSMFSQNPLPATSIFGSTLAPGGGNSTGTNSPFTFGGASSLATTPATGTPEPGAGPEEGQKTEADGEEAPQEQISLTEGGPGEEDEVVVHEVRAKAVKLVVGGDSDDDSKSEKEKDKKGGKNPWKVQGVGPLRILKHKTTGAVRMLLRAEPRGHIALNKAVLPQFNYKVEPSGGKYVKLTTATDDGKGLETWMLQVKTAKLAEELAEALEANKKANSKTE</sequence>
<dbReference type="Pfam" id="PF00638">
    <property type="entry name" value="Ran_BP1"/>
    <property type="match status" value="1"/>
</dbReference>
<evidence type="ECO:0000259" key="2">
    <source>
        <dbReference type="PROSITE" id="PS50196"/>
    </source>
</evidence>
<feature type="compositionally biased region" description="Polar residues" evidence="1">
    <location>
        <begin position="462"/>
        <end position="494"/>
    </location>
</feature>
<feature type="region of interest" description="Disordered" evidence="1">
    <location>
        <begin position="27"/>
        <end position="65"/>
    </location>
</feature>
<feature type="compositionally biased region" description="Low complexity" evidence="1">
    <location>
        <begin position="1098"/>
        <end position="1109"/>
    </location>
</feature>
<feature type="compositionally biased region" description="Polar residues" evidence="1">
    <location>
        <begin position="94"/>
        <end position="116"/>
    </location>
</feature>
<dbReference type="PANTHER" id="PTHR38697">
    <property type="entry name" value="NUCLEAR PORE COMPLEX PROTEIN SIMILAR TO S. CEREVISIAE NUP2 (EUROFUNG)"/>
    <property type="match status" value="1"/>
</dbReference>
<comment type="caution">
    <text evidence="3">The sequence shown here is derived from an EMBL/GenBank/DDBJ whole genome shotgun (WGS) entry which is preliminary data.</text>
</comment>
<feature type="compositionally biased region" description="Polar residues" evidence="1">
    <location>
        <begin position="582"/>
        <end position="598"/>
    </location>
</feature>
<dbReference type="InterPro" id="IPR000156">
    <property type="entry name" value="Ran_bind_dom"/>
</dbReference>
<evidence type="ECO:0000313" key="4">
    <source>
        <dbReference type="Proteomes" id="UP001303473"/>
    </source>
</evidence>
<feature type="region of interest" description="Disordered" evidence="1">
    <location>
        <begin position="1211"/>
        <end position="1240"/>
    </location>
</feature>
<dbReference type="EMBL" id="MU853753">
    <property type="protein sequence ID" value="KAK3945992.1"/>
    <property type="molecule type" value="Genomic_DNA"/>
</dbReference>
<feature type="compositionally biased region" description="Acidic residues" evidence="1">
    <location>
        <begin position="497"/>
        <end position="517"/>
    </location>
</feature>
<feature type="compositionally biased region" description="Polar residues" evidence="1">
    <location>
        <begin position="845"/>
        <end position="870"/>
    </location>
</feature>
<feature type="compositionally biased region" description="Polar residues" evidence="1">
    <location>
        <begin position="1059"/>
        <end position="1080"/>
    </location>
</feature>
<feature type="compositionally biased region" description="Polar residues" evidence="1">
    <location>
        <begin position="813"/>
        <end position="823"/>
    </location>
</feature>
<feature type="compositionally biased region" description="Polar residues" evidence="1">
    <location>
        <begin position="181"/>
        <end position="206"/>
    </location>
</feature>
<feature type="region of interest" description="Disordered" evidence="1">
    <location>
        <begin position="783"/>
        <end position="986"/>
    </location>
</feature>
<feature type="compositionally biased region" description="Polar residues" evidence="1">
    <location>
        <begin position="368"/>
        <end position="381"/>
    </location>
</feature>
<evidence type="ECO:0000313" key="3">
    <source>
        <dbReference type="EMBL" id="KAK3945992.1"/>
    </source>
</evidence>
<evidence type="ECO:0000256" key="1">
    <source>
        <dbReference type="SAM" id="MobiDB-lite"/>
    </source>
</evidence>
<feature type="compositionally biased region" description="Polar residues" evidence="1">
    <location>
        <begin position="620"/>
        <end position="634"/>
    </location>
</feature>
<feature type="compositionally biased region" description="Basic and acidic residues" evidence="1">
    <location>
        <begin position="1221"/>
        <end position="1232"/>
    </location>
</feature>
<feature type="compositionally biased region" description="Low complexity" evidence="1">
    <location>
        <begin position="973"/>
        <end position="985"/>
    </location>
</feature>
<dbReference type="InterPro" id="IPR053074">
    <property type="entry name" value="NPC_Nucleoporin"/>
</dbReference>
<accession>A0AAN6S9G1</accession>
<dbReference type="PROSITE" id="PS50196">
    <property type="entry name" value="RANBD1"/>
    <property type="match status" value="1"/>
</dbReference>
<feature type="compositionally biased region" description="Low complexity" evidence="1">
    <location>
        <begin position="605"/>
        <end position="614"/>
    </location>
</feature>
<feature type="compositionally biased region" description="Basic and acidic residues" evidence="1">
    <location>
        <begin position="673"/>
        <end position="683"/>
    </location>
</feature>
<feature type="region of interest" description="Disordered" evidence="1">
    <location>
        <begin position="171"/>
        <end position="206"/>
    </location>
</feature>
<feature type="compositionally biased region" description="Basic and acidic residues" evidence="1">
    <location>
        <begin position="748"/>
        <end position="766"/>
    </location>
</feature>
<dbReference type="CDD" id="cd13170">
    <property type="entry name" value="RanBD_NUP50"/>
    <property type="match status" value="1"/>
</dbReference>
<feature type="compositionally biased region" description="Low complexity" evidence="1">
    <location>
        <begin position="1155"/>
        <end position="1170"/>
    </location>
</feature>
<gene>
    <name evidence="3" type="ORF">QBC46DRAFT_63966</name>
</gene>
<feature type="compositionally biased region" description="Basic and acidic residues" evidence="1">
    <location>
        <begin position="874"/>
        <end position="883"/>
    </location>
</feature>
<dbReference type="Gene3D" id="2.30.29.30">
    <property type="entry name" value="Pleckstrin-homology domain (PH domain)/Phosphotyrosine-binding domain (PTB)"/>
    <property type="match status" value="1"/>
</dbReference>